<feature type="compositionally biased region" description="Acidic residues" evidence="4">
    <location>
        <begin position="342"/>
        <end position="352"/>
    </location>
</feature>
<keyword evidence="8" id="KW-1185">Reference proteome</keyword>
<reference evidence="7" key="2">
    <citation type="submission" date="2025-09" db="UniProtKB">
        <authorList>
            <consortium name="Ensembl"/>
        </authorList>
    </citation>
    <scope>IDENTIFICATION</scope>
</reference>
<evidence type="ECO:0000256" key="3">
    <source>
        <dbReference type="ARBA" id="ARBA00022490"/>
    </source>
</evidence>
<feature type="domain" description="Tubby N-terminal" evidence="6">
    <location>
        <begin position="199"/>
        <end position="313"/>
    </location>
</feature>
<protein>
    <submittedName>
        <fullName evidence="7">TUB bipartite transcription factor</fullName>
    </submittedName>
</protein>
<keyword evidence="3" id="KW-0963">Cytoplasm</keyword>
<organism evidence="7 8">
    <name type="scientific">Pavo cristatus</name>
    <name type="common">Indian peafowl</name>
    <name type="synonym">Blue peafowl</name>
    <dbReference type="NCBI Taxonomy" id="9049"/>
    <lineage>
        <taxon>Eukaryota</taxon>
        <taxon>Metazoa</taxon>
        <taxon>Chordata</taxon>
        <taxon>Craniata</taxon>
        <taxon>Vertebrata</taxon>
        <taxon>Euteleostomi</taxon>
        <taxon>Archelosauria</taxon>
        <taxon>Archosauria</taxon>
        <taxon>Dinosauria</taxon>
        <taxon>Saurischia</taxon>
        <taxon>Theropoda</taxon>
        <taxon>Coelurosauria</taxon>
        <taxon>Aves</taxon>
        <taxon>Neognathae</taxon>
        <taxon>Galloanserae</taxon>
        <taxon>Galliformes</taxon>
        <taxon>Phasianidae</taxon>
        <taxon>Phasianinae</taxon>
        <taxon>Pavo</taxon>
    </lineage>
</organism>
<accession>A0A8C9ER14</accession>
<dbReference type="GO" id="GO:0061512">
    <property type="term" value="P:protein localization to cilium"/>
    <property type="evidence" value="ECO:0007669"/>
    <property type="project" value="TreeGrafter"/>
</dbReference>
<reference evidence="7" key="1">
    <citation type="submission" date="2025-08" db="UniProtKB">
        <authorList>
            <consortium name="Ensembl"/>
        </authorList>
    </citation>
    <scope>IDENTIFICATION</scope>
</reference>
<proteinExistence type="inferred from homology"/>
<dbReference type="Pfam" id="PF01167">
    <property type="entry name" value="Tub"/>
    <property type="match status" value="1"/>
</dbReference>
<dbReference type="GO" id="GO:0005929">
    <property type="term" value="C:cilium"/>
    <property type="evidence" value="ECO:0007669"/>
    <property type="project" value="TreeGrafter"/>
</dbReference>
<evidence type="ECO:0000313" key="8">
    <source>
        <dbReference type="Proteomes" id="UP000694428"/>
    </source>
</evidence>
<dbReference type="InterPro" id="IPR025659">
    <property type="entry name" value="Tubby-like_C"/>
</dbReference>
<dbReference type="InterPro" id="IPR000007">
    <property type="entry name" value="Tubby_C"/>
</dbReference>
<evidence type="ECO:0000256" key="4">
    <source>
        <dbReference type="SAM" id="MobiDB-lite"/>
    </source>
</evidence>
<feature type="region of interest" description="Disordered" evidence="4">
    <location>
        <begin position="279"/>
        <end position="390"/>
    </location>
</feature>
<comment type="similarity">
    <text evidence="2">Belongs to the TUB family.</text>
</comment>
<dbReference type="InterPro" id="IPR005398">
    <property type="entry name" value="Tubby_N"/>
</dbReference>
<dbReference type="AlphaFoldDB" id="A0A8C9ER14"/>
<dbReference type="GO" id="GO:0005737">
    <property type="term" value="C:cytoplasm"/>
    <property type="evidence" value="ECO:0007669"/>
    <property type="project" value="UniProtKB-SubCell"/>
</dbReference>
<evidence type="ECO:0000256" key="1">
    <source>
        <dbReference type="ARBA" id="ARBA00004496"/>
    </source>
</evidence>
<evidence type="ECO:0000313" key="7">
    <source>
        <dbReference type="Ensembl" id="ENSPSTP00000003912.1"/>
    </source>
</evidence>
<evidence type="ECO:0000256" key="2">
    <source>
        <dbReference type="ARBA" id="ARBA00007129"/>
    </source>
</evidence>
<dbReference type="PANTHER" id="PTHR16517">
    <property type="entry name" value="TUBBY-RELATED"/>
    <property type="match status" value="1"/>
</dbReference>
<feature type="domain" description="Tubby N-terminal" evidence="6">
    <location>
        <begin position="317"/>
        <end position="383"/>
    </location>
</feature>
<sequence length="560" mass="59879">MPSVGAGAGRESVAARLTGQGRARRGGRPGSRWPASPGRCLSAAAAGGRADSGSGDAARPPCLSLPAAGPSSAPSLAPPPAPAPVSAGAPGGEEGPGAASRCPRPPPPHAARPAAGSPPRGDVSAAAAGISGARPPPPRTEDAARAAAGSDSGSGGRQPLLGSGQRRRREMTSRHQADWIPYSVLDDEGSNLRQQKLDRQRALLEQKQKKKRQEPLMVQSNVDSRTRARRTKHSEEQAPLVESYLNSNSSTIYHGIDGPAAFQDDVQKAGSQVQILTVGQSSHDEDDGEKMATGQQQQSKQDLKTAMQKKDPHANTSWSSSTSQSSLVALDHAPGISSSMNFDEEEDEEDADSSSSSQLNSNTRPGSATSKKSSKEMASAPSPSTNEPLIDVDDLEEFAVRPAPQGATVKCRITRDKKGMDRGMYPTYYLHLEREHGKKVFLLAGRKRKKSKTSNYLISIDPTDLSRGGESFIGKLRSNLMGTKFTVYDNGVNPMKTTSSLEASVLRQELAAICYVSTAHRQNMQERAVQFLKQHTEFPSHLRLRKSTFTLLHRETSDDR</sequence>
<feature type="region of interest" description="Disordered" evidence="4">
    <location>
        <begin position="204"/>
        <end position="243"/>
    </location>
</feature>
<evidence type="ECO:0000259" key="5">
    <source>
        <dbReference type="Pfam" id="PF01167"/>
    </source>
</evidence>
<comment type="subcellular location">
    <subcellularLocation>
        <location evidence="1">Cytoplasm</location>
    </subcellularLocation>
</comment>
<evidence type="ECO:0000259" key="6">
    <source>
        <dbReference type="Pfam" id="PF16322"/>
    </source>
</evidence>
<feature type="compositionally biased region" description="Polar residues" evidence="4">
    <location>
        <begin position="358"/>
        <end position="371"/>
    </location>
</feature>
<feature type="compositionally biased region" description="Low complexity" evidence="4">
    <location>
        <begin position="316"/>
        <end position="326"/>
    </location>
</feature>
<feature type="domain" description="Tubby C-terminal" evidence="5">
    <location>
        <begin position="401"/>
        <end position="525"/>
    </location>
</feature>
<dbReference type="PRINTS" id="PR01573">
    <property type="entry name" value="SUPERTUBBY"/>
</dbReference>
<name>A0A8C9ER14_PAVCR</name>
<dbReference type="Proteomes" id="UP000694428">
    <property type="component" value="Unplaced"/>
</dbReference>
<dbReference type="Ensembl" id="ENSPSTT00000004103.1">
    <property type="protein sequence ID" value="ENSPSTP00000003912.1"/>
    <property type="gene ID" value="ENSPSTG00000002822.1"/>
</dbReference>
<dbReference type="Pfam" id="PF16322">
    <property type="entry name" value="Tub_N"/>
    <property type="match status" value="2"/>
</dbReference>
<feature type="compositionally biased region" description="Low complexity" evidence="4">
    <location>
        <begin position="111"/>
        <end position="121"/>
    </location>
</feature>
<feature type="compositionally biased region" description="Low complexity" evidence="4">
    <location>
        <begin position="30"/>
        <end position="75"/>
    </location>
</feature>
<dbReference type="PANTHER" id="PTHR16517:SF20">
    <property type="entry name" value="TUBBY PROTEIN HOMOLOG"/>
    <property type="match status" value="1"/>
</dbReference>
<dbReference type="PRINTS" id="PR01574">
    <property type="entry name" value="TUBBYPROTEIN"/>
</dbReference>
<dbReference type="Gene3D" id="3.20.90.10">
    <property type="entry name" value="Tubby Protein, Chain A"/>
    <property type="match status" value="1"/>
</dbReference>
<dbReference type="SUPFAM" id="SSF54518">
    <property type="entry name" value="Tubby C-terminal domain-like"/>
    <property type="match status" value="1"/>
</dbReference>
<feature type="region of interest" description="Disordered" evidence="4">
    <location>
        <begin position="1"/>
        <end position="191"/>
    </location>
</feature>